<evidence type="ECO:0000313" key="6">
    <source>
        <dbReference type="EMBL" id="RIJ24518.1"/>
    </source>
</evidence>
<evidence type="ECO:0000256" key="2">
    <source>
        <dbReference type="ARBA" id="ARBA00022692"/>
    </source>
</evidence>
<dbReference type="OrthoDB" id="9813247at2"/>
<dbReference type="GO" id="GO:0012505">
    <property type="term" value="C:endomembrane system"/>
    <property type="evidence" value="ECO:0007669"/>
    <property type="project" value="UniProtKB-SubCell"/>
</dbReference>
<comment type="subcellular location">
    <subcellularLocation>
        <location evidence="1">Endomembrane system</location>
        <topology evidence="1">Multi-pass membrane protein</topology>
    </subcellularLocation>
</comment>
<keyword evidence="3" id="KW-1133">Transmembrane helix</keyword>
<protein>
    <submittedName>
        <fullName evidence="6">DUF1232 domain-containing protein</fullName>
    </submittedName>
</protein>
<dbReference type="RefSeq" id="WP_119379707.1">
    <property type="nucleotide sequence ID" value="NZ_QWGB01000005.1"/>
</dbReference>
<organism evidence="6 7">
    <name type="scientific">Henriciella barbarensis</name>
    <dbReference type="NCBI Taxonomy" id="86342"/>
    <lineage>
        <taxon>Bacteria</taxon>
        <taxon>Pseudomonadati</taxon>
        <taxon>Pseudomonadota</taxon>
        <taxon>Alphaproteobacteria</taxon>
        <taxon>Hyphomonadales</taxon>
        <taxon>Hyphomonadaceae</taxon>
        <taxon>Henriciella</taxon>
    </lineage>
</organism>
<name>A0A399R027_9PROT</name>
<dbReference type="InterPro" id="IPR010652">
    <property type="entry name" value="DUF1232"/>
</dbReference>
<sequence length="134" mass="14818">MRHPTEIVIENGEDGPRALPLSLERDRQRTRKGFMPKLFRVAGRVPFADDLAAAYYAALDPATPRKAKAVLFAALGYFVLPTDWVPDFVIGFGFADDATVLATALSIVGAQVRERHRKAARRLLDLPEPETDDA</sequence>
<accession>A0A399R027</accession>
<evidence type="ECO:0000256" key="3">
    <source>
        <dbReference type="ARBA" id="ARBA00022989"/>
    </source>
</evidence>
<keyword evidence="2" id="KW-0812">Transmembrane</keyword>
<keyword evidence="7" id="KW-1185">Reference proteome</keyword>
<dbReference type="EMBL" id="QWGB01000005">
    <property type="protein sequence ID" value="RIJ24518.1"/>
    <property type="molecule type" value="Genomic_DNA"/>
</dbReference>
<comment type="caution">
    <text evidence="6">The sequence shown here is derived from an EMBL/GenBank/DDBJ whole genome shotgun (WGS) entry which is preliminary data.</text>
</comment>
<evidence type="ECO:0000256" key="4">
    <source>
        <dbReference type="ARBA" id="ARBA00023136"/>
    </source>
</evidence>
<evidence type="ECO:0000313" key="7">
    <source>
        <dbReference type="Proteomes" id="UP000265431"/>
    </source>
</evidence>
<evidence type="ECO:0000256" key="1">
    <source>
        <dbReference type="ARBA" id="ARBA00004127"/>
    </source>
</evidence>
<keyword evidence="4" id="KW-0472">Membrane</keyword>
<evidence type="ECO:0000259" key="5">
    <source>
        <dbReference type="Pfam" id="PF06803"/>
    </source>
</evidence>
<gene>
    <name evidence="6" type="ORF">D1224_09890</name>
</gene>
<reference evidence="6 7" key="1">
    <citation type="submission" date="2018-08" db="EMBL/GenBank/DDBJ databases">
        <title>Henriciella mobilis sp. nov., isolated from seawater.</title>
        <authorList>
            <person name="Cheng H."/>
            <person name="Wu Y.-H."/>
            <person name="Xu X.-W."/>
            <person name="Guo L.-L."/>
        </authorList>
    </citation>
    <scope>NUCLEOTIDE SEQUENCE [LARGE SCALE GENOMIC DNA]</scope>
    <source>
        <strain evidence="6 7">CCUG66934</strain>
    </source>
</reference>
<dbReference type="Proteomes" id="UP000265431">
    <property type="component" value="Unassembled WGS sequence"/>
</dbReference>
<dbReference type="AlphaFoldDB" id="A0A399R027"/>
<proteinExistence type="predicted"/>
<dbReference type="Pfam" id="PF06803">
    <property type="entry name" value="DUF1232"/>
    <property type="match status" value="1"/>
</dbReference>
<feature type="domain" description="DUF1232" evidence="5">
    <location>
        <begin position="67"/>
        <end position="102"/>
    </location>
</feature>